<protein>
    <submittedName>
        <fullName evidence="1">Uncharacterized protein</fullName>
    </submittedName>
</protein>
<keyword evidence="2" id="KW-1185">Reference proteome</keyword>
<evidence type="ECO:0000313" key="2">
    <source>
        <dbReference type="Proteomes" id="UP000596247"/>
    </source>
</evidence>
<evidence type="ECO:0000313" key="1">
    <source>
        <dbReference type="EMBL" id="CAD5236239.1"/>
    </source>
</evidence>
<name>A0A7R8R6I8_9CAUD</name>
<dbReference type="Proteomes" id="UP000596247">
    <property type="component" value="Chromosome"/>
</dbReference>
<gene>
    <name evidence="1" type="ORF">LLCLJKAH_00250</name>
</gene>
<reference evidence="1 2" key="1">
    <citation type="submission" date="2020-09" db="EMBL/GenBank/DDBJ databases">
        <authorList>
            <person name="Jameson E."/>
        </authorList>
    </citation>
    <scope>NUCLEOTIDE SEQUENCE [LARGE SCALE GENOMIC DNA]</scope>
</reference>
<dbReference type="EMBL" id="LR881104">
    <property type="protein sequence ID" value="CAD5236239.1"/>
    <property type="molecule type" value="Genomic_DNA"/>
</dbReference>
<organism evidence="1 2">
    <name type="scientific">Klebsiella phage vB_KvM-Eowyn</name>
    <dbReference type="NCBI Taxonomy" id="2762819"/>
    <lineage>
        <taxon>Viruses</taxon>
        <taxon>Duplodnaviria</taxon>
        <taxon>Heunggongvirae</taxon>
        <taxon>Uroviricota</taxon>
        <taxon>Caudoviricetes</taxon>
        <taxon>Chimalliviridae</taxon>
        <taxon>Eowynvirus</taxon>
        <taxon>Eowynvirus eowyn</taxon>
    </lineage>
</organism>
<accession>A0A7R8R6I8</accession>
<sequence length="122" mass="13555">MPSLYFFGDIKMGLYVRDGFIAEIANSIAGQHSDYDESNELPSVFAYNIAKYTAETVLPTEEQLIDCSKEIIAMIQLSGSKADPDNEEYVQSIADTLTGSLFPYFKPTAVQDPERGFELPDV</sequence>
<proteinExistence type="predicted"/>